<dbReference type="Gene3D" id="2.70.70.10">
    <property type="entry name" value="Glucose Permease (Domain IIA)"/>
    <property type="match status" value="1"/>
</dbReference>
<evidence type="ECO:0000256" key="4">
    <source>
        <dbReference type="ARBA" id="ARBA00022801"/>
    </source>
</evidence>
<organism evidence="9 10">
    <name type="scientific">Arsenicitalea aurantiaca</name>
    <dbReference type="NCBI Taxonomy" id="1783274"/>
    <lineage>
        <taxon>Bacteria</taxon>
        <taxon>Pseudomonadati</taxon>
        <taxon>Pseudomonadota</taxon>
        <taxon>Alphaproteobacteria</taxon>
        <taxon>Hyphomicrobiales</taxon>
        <taxon>Devosiaceae</taxon>
        <taxon>Arsenicitalea</taxon>
    </lineage>
</organism>
<gene>
    <name evidence="9" type="ORF">EMQ25_15295</name>
</gene>
<evidence type="ECO:0000313" key="9">
    <source>
        <dbReference type="EMBL" id="RUT29470.1"/>
    </source>
</evidence>
<evidence type="ECO:0000259" key="8">
    <source>
        <dbReference type="Pfam" id="PF01551"/>
    </source>
</evidence>
<dbReference type="AlphaFoldDB" id="A0A433X5V9"/>
<dbReference type="Gene3D" id="3.10.450.350">
    <property type="match status" value="1"/>
</dbReference>
<keyword evidence="2" id="KW-0645">Protease</keyword>
<reference evidence="9 10" key="1">
    <citation type="journal article" date="2016" name="Int. J. Syst. Evol. Microbiol.">
        <title>Arsenicitalea aurantiaca gen. nov., sp. nov., a new member of the family Hyphomicrobiaceae, isolated from high-arsenic sediment.</title>
        <authorList>
            <person name="Mu Y."/>
            <person name="Zhou L."/>
            <person name="Zeng X.C."/>
            <person name="Liu L."/>
            <person name="Pan Y."/>
            <person name="Chen X."/>
            <person name="Wang J."/>
            <person name="Li S."/>
            <person name="Li W.J."/>
            <person name="Wang Y."/>
        </authorList>
    </citation>
    <scope>NUCLEOTIDE SEQUENCE [LARGE SCALE GENOMIC DNA]</scope>
    <source>
        <strain evidence="9 10">42-50</strain>
    </source>
</reference>
<dbReference type="GO" id="GO:0006508">
    <property type="term" value="P:proteolysis"/>
    <property type="evidence" value="ECO:0007669"/>
    <property type="project" value="UniProtKB-KW"/>
</dbReference>
<accession>A0A433X5V9</accession>
<dbReference type="Pfam" id="PF01551">
    <property type="entry name" value="Peptidase_M23"/>
    <property type="match status" value="1"/>
</dbReference>
<comment type="caution">
    <text evidence="9">The sequence shown here is derived from an EMBL/GenBank/DDBJ whole genome shotgun (WGS) entry which is preliminary data.</text>
</comment>
<dbReference type="PANTHER" id="PTHR21666:SF288">
    <property type="entry name" value="CELL DIVISION PROTEIN YTFB"/>
    <property type="match status" value="1"/>
</dbReference>
<keyword evidence="3" id="KW-0479">Metal-binding</keyword>
<dbReference type="PANTHER" id="PTHR21666">
    <property type="entry name" value="PEPTIDASE-RELATED"/>
    <property type="match status" value="1"/>
</dbReference>
<dbReference type="GO" id="GO:0046872">
    <property type="term" value="F:metal ion binding"/>
    <property type="evidence" value="ECO:0007669"/>
    <property type="project" value="UniProtKB-KW"/>
</dbReference>
<keyword evidence="6" id="KW-0482">Metalloprotease</keyword>
<proteinExistence type="predicted"/>
<evidence type="ECO:0000256" key="6">
    <source>
        <dbReference type="ARBA" id="ARBA00023049"/>
    </source>
</evidence>
<feature type="region of interest" description="Disordered" evidence="7">
    <location>
        <begin position="1"/>
        <end position="24"/>
    </location>
</feature>
<keyword evidence="4" id="KW-0378">Hydrolase</keyword>
<sequence>MRFCDLEMPRSPEPGSSDPPDPSSLIRIRYPVATISLPYMTRDRSGARTFRALKVQVTKFRRIVWPLGNPVAVLTRMRALAIPFPPFSGGHGPSTRVGSASLGSGVNPAQRNRHAALLKASGYEDGPALTVQSTDGEIPHGRELSFAWLTGTVMTGLTSVLLMGAALYVSFEGQDTFSTAYEALNVYNVGAPTATDLRSKTDRVRPIAQTRSEREIIEASIRENVDGRDMIRRQPFVRLRATLATAATSLSDDVPGYDPVAILSANEPITESDDDGGATQIYSADVDVEGEVSIRLAALPMTLVPPRAISDQSAAQFVRMSVENVFSEGLLETSLAYAPANEGLRDLGIVSGNAISGIAENVTVLPKTTLAEESGLGRTERILTVREAAPIEEILLKNGFTNQMISAIGATLRNVYPSTTLPAGARLRILFGPSRTSDTLIPYRMSIYVNDRVTNTDKHAVTVALTDRGQYVLGIAPSEIEFPEEDTEEINVANLPSVYRSIWETARKHDLDDATTERIIAMFAYDVEMTRRIAPGDTIEILQTPEDDAGNRDLLYVSINLGGTKRELFRYRTPDGVVDFYDADGETGKRFLIRRPLEGGGRLSSRFGYRVHPIFKTRRLHTGTDFAARAGTPIFAAGDGTVGRAQWVSGYGRYVEIEHVNGFETAYAHMSRIADGISPGTRVRQGQIIGYVGSTGNSTGNHLHFEIKVNGRFVDPLSVRLPRDKSLPPQFEQDFRQSIAQVRDLMQRDPAPITVADGSR</sequence>
<evidence type="ECO:0000313" key="10">
    <source>
        <dbReference type="Proteomes" id="UP000281547"/>
    </source>
</evidence>
<dbReference type="CDD" id="cd12797">
    <property type="entry name" value="M23_peptidase"/>
    <property type="match status" value="1"/>
</dbReference>
<evidence type="ECO:0000256" key="2">
    <source>
        <dbReference type="ARBA" id="ARBA00022670"/>
    </source>
</evidence>
<name>A0A433X5V9_9HYPH</name>
<evidence type="ECO:0000256" key="7">
    <source>
        <dbReference type="SAM" id="MobiDB-lite"/>
    </source>
</evidence>
<dbReference type="InterPro" id="IPR016047">
    <property type="entry name" value="M23ase_b-sheet_dom"/>
</dbReference>
<feature type="compositionally biased region" description="Basic and acidic residues" evidence="7">
    <location>
        <begin position="1"/>
        <end position="10"/>
    </location>
</feature>
<evidence type="ECO:0000256" key="1">
    <source>
        <dbReference type="ARBA" id="ARBA00001947"/>
    </source>
</evidence>
<dbReference type="SUPFAM" id="SSF51261">
    <property type="entry name" value="Duplicated hybrid motif"/>
    <property type="match status" value="1"/>
</dbReference>
<dbReference type="GO" id="GO:0004222">
    <property type="term" value="F:metalloendopeptidase activity"/>
    <property type="evidence" value="ECO:0007669"/>
    <property type="project" value="TreeGrafter"/>
</dbReference>
<evidence type="ECO:0000256" key="3">
    <source>
        <dbReference type="ARBA" id="ARBA00022723"/>
    </source>
</evidence>
<keyword evidence="10" id="KW-1185">Reference proteome</keyword>
<feature type="domain" description="M23ase beta-sheet core" evidence="8">
    <location>
        <begin position="620"/>
        <end position="716"/>
    </location>
</feature>
<protein>
    <submittedName>
        <fullName evidence="9">M23 family metallopeptidase</fullName>
    </submittedName>
</protein>
<comment type="cofactor">
    <cofactor evidence="1">
        <name>Zn(2+)</name>
        <dbReference type="ChEBI" id="CHEBI:29105"/>
    </cofactor>
</comment>
<dbReference type="EMBL" id="RZNJ01000005">
    <property type="protein sequence ID" value="RUT29470.1"/>
    <property type="molecule type" value="Genomic_DNA"/>
</dbReference>
<keyword evidence="5" id="KW-0862">Zinc</keyword>
<dbReference type="InterPro" id="IPR011055">
    <property type="entry name" value="Dup_hybrid_motif"/>
</dbReference>
<evidence type="ECO:0000256" key="5">
    <source>
        <dbReference type="ARBA" id="ARBA00022833"/>
    </source>
</evidence>
<dbReference type="InterPro" id="IPR050570">
    <property type="entry name" value="Cell_wall_metabolism_enzyme"/>
</dbReference>
<dbReference type="Proteomes" id="UP000281547">
    <property type="component" value="Unassembled WGS sequence"/>
</dbReference>